<evidence type="ECO:0000259" key="2">
    <source>
        <dbReference type="PROSITE" id="PS50158"/>
    </source>
</evidence>
<dbReference type="InterPro" id="IPR054722">
    <property type="entry name" value="PolX-like_BBD"/>
</dbReference>
<organism evidence="3 4">
    <name type="scientific">Aldrovandia affinis</name>
    <dbReference type="NCBI Taxonomy" id="143900"/>
    <lineage>
        <taxon>Eukaryota</taxon>
        <taxon>Metazoa</taxon>
        <taxon>Chordata</taxon>
        <taxon>Craniata</taxon>
        <taxon>Vertebrata</taxon>
        <taxon>Euteleostomi</taxon>
        <taxon>Actinopterygii</taxon>
        <taxon>Neopterygii</taxon>
        <taxon>Teleostei</taxon>
        <taxon>Notacanthiformes</taxon>
        <taxon>Halosauridae</taxon>
        <taxon>Aldrovandia</taxon>
    </lineage>
</organism>
<keyword evidence="4" id="KW-1185">Reference proteome</keyword>
<evidence type="ECO:0000313" key="3">
    <source>
        <dbReference type="EMBL" id="KAJ8393289.1"/>
    </source>
</evidence>
<name>A0AAD7RZP6_9TELE</name>
<protein>
    <recommendedName>
        <fullName evidence="2">CCHC-type domain-containing protein</fullName>
    </recommendedName>
</protein>
<dbReference type="GO" id="GO:0008270">
    <property type="term" value="F:zinc ion binding"/>
    <property type="evidence" value="ECO:0007669"/>
    <property type="project" value="UniProtKB-KW"/>
</dbReference>
<dbReference type="AlphaFoldDB" id="A0AAD7RZP6"/>
<evidence type="ECO:0000256" key="1">
    <source>
        <dbReference type="PROSITE-ProRule" id="PRU00047"/>
    </source>
</evidence>
<dbReference type="Proteomes" id="UP001221898">
    <property type="component" value="Unassembled WGS sequence"/>
</dbReference>
<proteinExistence type="predicted"/>
<sequence>MRTATADDNVMGARVQPRKPAMTGASERGTESVDIVCFRCGQRGHKARVCQRGQQWYSQGRSTMRRGWRQRQDNARGVSEETDENTYAFLVSETQPGHGVTRKGLMVDTGATSHIITDLARFKSFDDRFQAETHCVELADGTRCKGVAERRGNAEVCLVDSRGRRLGTTLRQALYIPSYPQDIFSVRAATSSGATVIFKDGEDVLQYRDGRRPNVSRMQKFGSVCYAYRQDKRKLDSRSDKGIFVGYDKNSPAYMVYYPDSRKVKKHRLVRFMSKTIGEQQTQTDKMSDDDDDFGVQHREGKARLNADVSPGRTQDEIPGVPGWNPPKVWTMAHQWT</sequence>
<dbReference type="InterPro" id="IPR036875">
    <property type="entry name" value="Znf_CCHC_sf"/>
</dbReference>
<dbReference type="SMART" id="SM00343">
    <property type="entry name" value="ZnF_C2HC"/>
    <property type="match status" value="1"/>
</dbReference>
<comment type="caution">
    <text evidence="3">The sequence shown here is derived from an EMBL/GenBank/DDBJ whole genome shotgun (WGS) entry which is preliminary data.</text>
</comment>
<reference evidence="3" key="1">
    <citation type="journal article" date="2023" name="Science">
        <title>Genome structures resolve the early diversification of teleost fishes.</title>
        <authorList>
            <person name="Parey E."/>
            <person name="Louis A."/>
            <person name="Montfort J."/>
            <person name="Bouchez O."/>
            <person name="Roques C."/>
            <person name="Iampietro C."/>
            <person name="Lluch J."/>
            <person name="Castinel A."/>
            <person name="Donnadieu C."/>
            <person name="Desvignes T."/>
            <person name="Floi Bucao C."/>
            <person name="Jouanno E."/>
            <person name="Wen M."/>
            <person name="Mejri S."/>
            <person name="Dirks R."/>
            <person name="Jansen H."/>
            <person name="Henkel C."/>
            <person name="Chen W.J."/>
            <person name="Zahm M."/>
            <person name="Cabau C."/>
            <person name="Klopp C."/>
            <person name="Thompson A.W."/>
            <person name="Robinson-Rechavi M."/>
            <person name="Braasch I."/>
            <person name="Lecointre G."/>
            <person name="Bobe J."/>
            <person name="Postlethwait J.H."/>
            <person name="Berthelot C."/>
            <person name="Roest Crollius H."/>
            <person name="Guiguen Y."/>
        </authorList>
    </citation>
    <scope>NUCLEOTIDE SEQUENCE</scope>
    <source>
        <strain evidence="3">NC1722</strain>
    </source>
</reference>
<feature type="domain" description="CCHC-type" evidence="2">
    <location>
        <begin position="37"/>
        <end position="52"/>
    </location>
</feature>
<dbReference type="SUPFAM" id="SSF57756">
    <property type="entry name" value="Retrovirus zinc finger-like domains"/>
    <property type="match status" value="1"/>
</dbReference>
<keyword evidence="1" id="KW-0479">Metal-binding</keyword>
<gene>
    <name evidence="3" type="ORF">AAFF_G00061900</name>
</gene>
<accession>A0AAD7RZP6</accession>
<evidence type="ECO:0000313" key="4">
    <source>
        <dbReference type="Proteomes" id="UP001221898"/>
    </source>
</evidence>
<dbReference type="Pfam" id="PF25597">
    <property type="entry name" value="SH3_retrovirus"/>
    <property type="match status" value="1"/>
</dbReference>
<dbReference type="GO" id="GO:0003676">
    <property type="term" value="F:nucleic acid binding"/>
    <property type="evidence" value="ECO:0007669"/>
    <property type="project" value="InterPro"/>
</dbReference>
<dbReference type="PROSITE" id="PS50158">
    <property type="entry name" value="ZF_CCHC"/>
    <property type="match status" value="1"/>
</dbReference>
<dbReference type="EMBL" id="JAINUG010000138">
    <property type="protein sequence ID" value="KAJ8393289.1"/>
    <property type="molecule type" value="Genomic_DNA"/>
</dbReference>
<dbReference type="Pfam" id="PF22936">
    <property type="entry name" value="Pol_BBD"/>
    <property type="match status" value="1"/>
</dbReference>
<dbReference type="InterPro" id="IPR001878">
    <property type="entry name" value="Znf_CCHC"/>
</dbReference>
<keyword evidence="1" id="KW-0863">Zinc-finger</keyword>
<dbReference type="InterPro" id="IPR057670">
    <property type="entry name" value="SH3_retrovirus"/>
</dbReference>
<keyword evidence="1" id="KW-0862">Zinc</keyword>